<keyword evidence="1" id="KW-1133">Transmembrane helix</keyword>
<proteinExistence type="predicted"/>
<name>A0ABV6PFY6_9SPHN</name>
<comment type="caution">
    <text evidence="2">The sequence shown here is derived from an EMBL/GenBank/DDBJ whole genome shotgun (WGS) entry which is preliminary data.</text>
</comment>
<keyword evidence="3" id="KW-1185">Reference proteome</keyword>
<dbReference type="Proteomes" id="UP001589943">
    <property type="component" value="Unassembled WGS sequence"/>
</dbReference>
<keyword evidence="1" id="KW-0812">Transmembrane</keyword>
<dbReference type="RefSeq" id="WP_379480244.1">
    <property type="nucleotide sequence ID" value="NZ_JBHLTL010000001.1"/>
</dbReference>
<feature type="transmembrane region" description="Helical" evidence="1">
    <location>
        <begin position="42"/>
        <end position="63"/>
    </location>
</feature>
<accession>A0ABV6PFY6</accession>
<evidence type="ECO:0000313" key="3">
    <source>
        <dbReference type="Proteomes" id="UP001589943"/>
    </source>
</evidence>
<evidence type="ECO:0000313" key="2">
    <source>
        <dbReference type="EMBL" id="MFC0588755.1"/>
    </source>
</evidence>
<protein>
    <submittedName>
        <fullName evidence="2">Uncharacterized protein</fullName>
    </submittedName>
</protein>
<reference evidence="2 3" key="1">
    <citation type="submission" date="2024-09" db="EMBL/GenBank/DDBJ databases">
        <authorList>
            <person name="Sun Q."/>
            <person name="Mori K."/>
        </authorList>
    </citation>
    <scope>NUCLEOTIDE SEQUENCE [LARGE SCALE GENOMIC DNA]</scope>
    <source>
        <strain evidence="2 3">NCAIM B.02537</strain>
    </source>
</reference>
<organism evidence="2 3">
    <name type="scientific">Novosphingobium aquiterrae</name>
    <dbReference type="NCBI Taxonomy" id="624388"/>
    <lineage>
        <taxon>Bacteria</taxon>
        <taxon>Pseudomonadati</taxon>
        <taxon>Pseudomonadota</taxon>
        <taxon>Alphaproteobacteria</taxon>
        <taxon>Sphingomonadales</taxon>
        <taxon>Sphingomonadaceae</taxon>
        <taxon>Novosphingobium</taxon>
    </lineage>
</organism>
<sequence>MLQLRKAQQSCRPLHFYSLPFYLHCDCGLIVRQSKRRNTMRSIVATVLPFIAAASLSGLMFTATLV</sequence>
<evidence type="ECO:0000256" key="1">
    <source>
        <dbReference type="SAM" id="Phobius"/>
    </source>
</evidence>
<keyword evidence="1" id="KW-0472">Membrane</keyword>
<gene>
    <name evidence="2" type="ORF">ACFFF7_04955</name>
</gene>
<dbReference type="EMBL" id="JBHLTL010000001">
    <property type="protein sequence ID" value="MFC0588755.1"/>
    <property type="molecule type" value="Genomic_DNA"/>
</dbReference>